<comment type="caution">
    <text evidence="2">The sequence shown here is derived from an EMBL/GenBank/DDBJ whole genome shotgun (WGS) entry which is preliminary data.</text>
</comment>
<accession>A0ABV8IQK9</accession>
<keyword evidence="3" id="KW-1185">Reference proteome</keyword>
<dbReference type="EMBL" id="JBHSBL010000015">
    <property type="protein sequence ID" value="MFC4066494.1"/>
    <property type="molecule type" value="Genomic_DNA"/>
</dbReference>
<gene>
    <name evidence="2" type="ORF">ACFO0C_16285</name>
</gene>
<feature type="region of interest" description="Disordered" evidence="1">
    <location>
        <begin position="1"/>
        <end position="22"/>
    </location>
</feature>
<reference evidence="3" key="1">
    <citation type="journal article" date="2019" name="Int. J. Syst. Evol. Microbiol.">
        <title>The Global Catalogue of Microorganisms (GCM) 10K type strain sequencing project: providing services to taxonomists for standard genome sequencing and annotation.</title>
        <authorList>
            <consortium name="The Broad Institute Genomics Platform"/>
            <consortium name="The Broad Institute Genome Sequencing Center for Infectious Disease"/>
            <person name="Wu L."/>
            <person name="Ma J."/>
        </authorList>
    </citation>
    <scope>NUCLEOTIDE SEQUENCE [LARGE SCALE GENOMIC DNA]</scope>
    <source>
        <strain evidence="3">TBRC 5832</strain>
    </source>
</reference>
<name>A0ABV8IQK9_9ACTN</name>
<protein>
    <submittedName>
        <fullName evidence="2">Uncharacterized protein</fullName>
    </submittedName>
</protein>
<evidence type="ECO:0000256" key="1">
    <source>
        <dbReference type="SAM" id="MobiDB-lite"/>
    </source>
</evidence>
<organism evidence="2 3">
    <name type="scientific">Actinoplanes subglobosus</name>
    <dbReference type="NCBI Taxonomy" id="1547892"/>
    <lineage>
        <taxon>Bacteria</taxon>
        <taxon>Bacillati</taxon>
        <taxon>Actinomycetota</taxon>
        <taxon>Actinomycetes</taxon>
        <taxon>Micromonosporales</taxon>
        <taxon>Micromonosporaceae</taxon>
        <taxon>Actinoplanes</taxon>
    </lineage>
</organism>
<evidence type="ECO:0000313" key="3">
    <source>
        <dbReference type="Proteomes" id="UP001595867"/>
    </source>
</evidence>
<feature type="compositionally biased region" description="Basic residues" evidence="1">
    <location>
        <begin position="1"/>
        <end position="14"/>
    </location>
</feature>
<proteinExistence type="predicted"/>
<sequence>MPPAVRRRRMRRGRGSAGAVGTHWFDPPGVTDTDVLRQLPAGTRKSLPTGLSPGLEELTVFMSGQPLRDGTFVGYAIVTPVSIPISLTCPDDGLLDGALNYWAEPRFGVVECGRPLGDGAPAGSGYALAKWC</sequence>
<evidence type="ECO:0000313" key="2">
    <source>
        <dbReference type="EMBL" id="MFC4066494.1"/>
    </source>
</evidence>
<dbReference type="Proteomes" id="UP001595867">
    <property type="component" value="Unassembled WGS sequence"/>
</dbReference>